<comment type="caution">
    <text evidence="1">The sequence shown here is derived from an EMBL/GenBank/DDBJ whole genome shotgun (WGS) entry which is preliminary data.</text>
</comment>
<reference evidence="1" key="1">
    <citation type="journal article" date="2019" name="Sci. Rep.">
        <title>Draft genome of Tanacetum cinerariifolium, the natural source of mosquito coil.</title>
        <authorList>
            <person name="Yamashiro T."/>
            <person name="Shiraishi A."/>
            <person name="Satake H."/>
            <person name="Nakayama K."/>
        </authorList>
    </citation>
    <scope>NUCLEOTIDE SEQUENCE</scope>
</reference>
<feature type="non-terminal residue" evidence="1">
    <location>
        <position position="59"/>
    </location>
</feature>
<dbReference type="AlphaFoldDB" id="A0A699RW93"/>
<sequence length="59" mass="5944">YVVPTGRVVVPTGRAVPAGRDISAGKAVPAGRVVPAGRSFLLRTPGSMIPGSFPNEAEG</sequence>
<feature type="non-terminal residue" evidence="1">
    <location>
        <position position="1"/>
    </location>
</feature>
<proteinExistence type="predicted"/>
<accession>A0A699RW93</accession>
<gene>
    <name evidence="1" type="ORF">Tci_860672</name>
</gene>
<organism evidence="1">
    <name type="scientific">Tanacetum cinerariifolium</name>
    <name type="common">Dalmatian daisy</name>
    <name type="synonym">Chrysanthemum cinerariifolium</name>
    <dbReference type="NCBI Taxonomy" id="118510"/>
    <lineage>
        <taxon>Eukaryota</taxon>
        <taxon>Viridiplantae</taxon>
        <taxon>Streptophyta</taxon>
        <taxon>Embryophyta</taxon>
        <taxon>Tracheophyta</taxon>
        <taxon>Spermatophyta</taxon>
        <taxon>Magnoliopsida</taxon>
        <taxon>eudicotyledons</taxon>
        <taxon>Gunneridae</taxon>
        <taxon>Pentapetalae</taxon>
        <taxon>asterids</taxon>
        <taxon>campanulids</taxon>
        <taxon>Asterales</taxon>
        <taxon>Asteraceae</taxon>
        <taxon>Asteroideae</taxon>
        <taxon>Anthemideae</taxon>
        <taxon>Anthemidinae</taxon>
        <taxon>Tanacetum</taxon>
    </lineage>
</organism>
<protein>
    <submittedName>
        <fullName evidence="1">Uncharacterized protein</fullName>
    </submittedName>
</protein>
<dbReference type="EMBL" id="BKCJ011116979">
    <property type="protein sequence ID" value="GFC88702.1"/>
    <property type="molecule type" value="Genomic_DNA"/>
</dbReference>
<name>A0A699RW93_TANCI</name>
<evidence type="ECO:0000313" key="1">
    <source>
        <dbReference type="EMBL" id="GFC88702.1"/>
    </source>
</evidence>